<dbReference type="SUPFAM" id="SSF55681">
    <property type="entry name" value="Class II aaRS and biotin synthetases"/>
    <property type="match status" value="1"/>
</dbReference>
<evidence type="ECO:0000259" key="3">
    <source>
        <dbReference type="PROSITE" id="PS51733"/>
    </source>
</evidence>
<dbReference type="EMBL" id="JAIXMP010000001">
    <property type="protein sequence ID" value="KAI9278760.1"/>
    <property type="molecule type" value="Genomic_DNA"/>
</dbReference>
<gene>
    <name evidence="4" type="ORF">BDA99DRAFT_455680</name>
</gene>
<organism evidence="4 5">
    <name type="scientific">Phascolomyces articulosus</name>
    <dbReference type="NCBI Taxonomy" id="60185"/>
    <lineage>
        <taxon>Eukaryota</taxon>
        <taxon>Fungi</taxon>
        <taxon>Fungi incertae sedis</taxon>
        <taxon>Mucoromycota</taxon>
        <taxon>Mucoromycotina</taxon>
        <taxon>Mucoromycetes</taxon>
        <taxon>Mucorales</taxon>
        <taxon>Lichtheimiaceae</taxon>
        <taxon>Phascolomyces</taxon>
    </lineage>
</organism>
<dbReference type="NCBIfam" id="TIGR00121">
    <property type="entry name" value="birA_ligase"/>
    <property type="match status" value="1"/>
</dbReference>
<evidence type="ECO:0000256" key="2">
    <source>
        <dbReference type="ARBA" id="ARBA00022598"/>
    </source>
</evidence>
<dbReference type="CDD" id="cd03144">
    <property type="entry name" value="GATase1_ScBLP_like"/>
    <property type="match status" value="1"/>
</dbReference>
<keyword evidence="5" id="KW-1185">Reference proteome</keyword>
<dbReference type="Pfam" id="PF03099">
    <property type="entry name" value="BPL_LplA_LipB"/>
    <property type="match status" value="1"/>
</dbReference>
<sequence length="658" mass="73268">MTGINVLIYTGNGTSLISVRHTQKTLKSLLGHAYDVVPVDAKTLRVEPWEETCALLVIPGGRDLPYCKDLNGVATSRIKQYVLGGGRYLGLCAGGYFASSTIEFEQDRKDMQVCGKRELEFFPGLCRGTIYPGFVYESEQGACSATVRLVNENLQQYYPSDSLVPKSIDMYYNGGGYFAHADQYPNVEVLGRFVDAGICKDEEYPAAAVHCTVGHGSAVLVSTHPEYDVTLLDQPDVDSNMLAELLRSEPDRKSFLRAAFAKMGLHVVGYDKNRVDEIKVPDLTPIYLTALNGQIAEAIATRLQTEAKDSVITDSNDSILLTRSKDDPVLKKLEALTVKEDEEKPKPVEIRIPDFSSNPACPDQALTPLFDVKAYYTALLERRDKEWGGGKWYRFGNALMYAEVINSTQTILDKNYNFAQQLPTGLACMATTQLAARARGRNSWVSQMGALQFSFVLRHSLQLQHAPVVFLQYLIALAVVESVRTRKGYEEVPLRVKWPNDVYVEDGDDLKKVGGLLVNSSFAQDEFLVVIGCGINVSNPRPTVSINDVIQKHDPSLPKITPEDMLAGILVTFEKFYADFCEKGMGSWFLDLYYKRWLHSDKIVTLTTHDNVKVKIAGITSDYGMLEAIAIEGDKKRYTLQPDGNSFDMLKGLIMKKL</sequence>
<proteinExistence type="inferred from homology"/>
<dbReference type="AlphaFoldDB" id="A0AAD5PJH5"/>
<dbReference type="Proteomes" id="UP001209540">
    <property type="component" value="Unassembled WGS sequence"/>
</dbReference>
<dbReference type="GO" id="GO:0004077">
    <property type="term" value="F:biotin--[biotin carboxyl-carrier protein] ligase activity"/>
    <property type="evidence" value="ECO:0007669"/>
    <property type="project" value="InterPro"/>
</dbReference>
<name>A0AAD5PJH5_9FUNG</name>
<dbReference type="Gene3D" id="3.30.930.10">
    <property type="entry name" value="Bira Bifunctional Protein, Domain 2"/>
    <property type="match status" value="1"/>
</dbReference>
<dbReference type="InterPro" id="IPR019197">
    <property type="entry name" value="Biotin-prot_ligase_N"/>
</dbReference>
<dbReference type="Pfam" id="PF09825">
    <property type="entry name" value="BPL_N"/>
    <property type="match status" value="1"/>
</dbReference>
<dbReference type="PROSITE" id="PS51733">
    <property type="entry name" value="BPL_LPL_CATALYTIC"/>
    <property type="match status" value="1"/>
</dbReference>
<comment type="similarity">
    <text evidence="1">Belongs to the biotin--protein ligase family.</text>
</comment>
<comment type="caution">
    <text evidence="4">The sequence shown here is derived from an EMBL/GenBank/DDBJ whole genome shotgun (WGS) entry which is preliminary data.</text>
</comment>
<reference evidence="4" key="1">
    <citation type="journal article" date="2022" name="IScience">
        <title>Evolution of zygomycete secretomes and the origins of terrestrial fungal ecologies.</title>
        <authorList>
            <person name="Chang Y."/>
            <person name="Wang Y."/>
            <person name="Mondo S."/>
            <person name="Ahrendt S."/>
            <person name="Andreopoulos W."/>
            <person name="Barry K."/>
            <person name="Beard J."/>
            <person name="Benny G.L."/>
            <person name="Blankenship S."/>
            <person name="Bonito G."/>
            <person name="Cuomo C."/>
            <person name="Desiro A."/>
            <person name="Gervers K.A."/>
            <person name="Hundley H."/>
            <person name="Kuo A."/>
            <person name="LaButti K."/>
            <person name="Lang B.F."/>
            <person name="Lipzen A."/>
            <person name="O'Donnell K."/>
            <person name="Pangilinan J."/>
            <person name="Reynolds N."/>
            <person name="Sandor L."/>
            <person name="Smith M.E."/>
            <person name="Tsang A."/>
            <person name="Grigoriev I.V."/>
            <person name="Stajich J.E."/>
            <person name="Spatafora J.W."/>
        </authorList>
    </citation>
    <scope>NUCLEOTIDE SEQUENCE</scope>
    <source>
        <strain evidence="4">RSA 2281</strain>
    </source>
</reference>
<dbReference type="SUPFAM" id="SSF52317">
    <property type="entry name" value="Class I glutamine amidotransferase-like"/>
    <property type="match status" value="1"/>
</dbReference>
<reference evidence="4" key="2">
    <citation type="submission" date="2023-02" db="EMBL/GenBank/DDBJ databases">
        <authorList>
            <consortium name="DOE Joint Genome Institute"/>
            <person name="Mondo S.J."/>
            <person name="Chang Y."/>
            <person name="Wang Y."/>
            <person name="Ahrendt S."/>
            <person name="Andreopoulos W."/>
            <person name="Barry K."/>
            <person name="Beard J."/>
            <person name="Benny G.L."/>
            <person name="Blankenship S."/>
            <person name="Bonito G."/>
            <person name="Cuomo C."/>
            <person name="Desiro A."/>
            <person name="Gervers K.A."/>
            <person name="Hundley H."/>
            <person name="Kuo A."/>
            <person name="LaButti K."/>
            <person name="Lang B.F."/>
            <person name="Lipzen A."/>
            <person name="O'Donnell K."/>
            <person name="Pangilinan J."/>
            <person name="Reynolds N."/>
            <person name="Sandor L."/>
            <person name="Smith M.W."/>
            <person name="Tsang A."/>
            <person name="Grigoriev I.V."/>
            <person name="Stajich J.E."/>
            <person name="Spatafora J.W."/>
        </authorList>
    </citation>
    <scope>NUCLEOTIDE SEQUENCE</scope>
    <source>
        <strain evidence="4">RSA 2281</strain>
    </source>
</reference>
<protein>
    <submittedName>
        <fullName evidence="4">Biotin-protein ligase</fullName>
    </submittedName>
</protein>
<evidence type="ECO:0000313" key="5">
    <source>
        <dbReference type="Proteomes" id="UP001209540"/>
    </source>
</evidence>
<feature type="domain" description="BPL/LPL catalytic" evidence="3">
    <location>
        <begin position="384"/>
        <end position="581"/>
    </location>
</feature>
<dbReference type="PANTHER" id="PTHR12835:SF5">
    <property type="entry name" value="BIOTIN--PROTEIN LIGASE"/>
    <property type="match status" value="1"/>
</dbReference>
<evidence type="ECO:0000313" key="4">
    <source>
        <dbReference type="EMBL" id="KAI9278760.1"/>
    </source>
</evidence>
<accession>A0AAD5PJH5</accession>
<evidence type="ECO:0000256" key="1">
    <source>
        <dbReference type="ARBA" id="ARBA00009934"/>
    </source>
</evidence>
<keyword evidence="2 4" id="KW-0436">Ligase</keyword>
<dbReference type="PANTHER" id="PTHR12835">
    <property type="entry name" value="BIOTIN PROTEIN LIGASE"/>
    <property type="match status" value="1"/>
</dbReference>
<dbReference type="CDD" id="cd16442">
    <property type="entry name" value="BPL"/>
    <property type="match status" value="1"/>
</dbReference>
<dbReference type="InterPro" id="IPR045864">
    <property type="entry name" value="aa-tRNA-synth_II/BPL/LPL"/>
</dbReference>
<dbReference type="GO" id="GO:0005737">
    <property type="term" value="C:cytoplasm"/>
    <property type="evidence" value="ECO:0007669"/>
    <property type="project" value="TreeGrafter"/>
</dbReference>
<dbReference type="InterPro" id="IPR029062">
    <property type="entry name" value="Class_I_gatase-like"/>
</dbReference>
<dbReference type="InterPro" id="IPR004143">
    <property type="entry name" value="BPL_LPL_catalytic"/>
</dbReference>
<dbReference type="InterPro" id="IPR004408">
    <property type="entry name" value="Biotin_CoA_COase_ligase"/>
</dbReference>